<dbReference type="PANTHER" id="PTHR13318">
    <property type="entry name" value="PARTNER OF PAIRED, ISOFORM B-RELATED"/>
    <property type="match status" value="1"/>
</dbReference>
<proteinExistence type="predicted"/>
<evidence type="ECO:0000313" key="2">
    <source>
        <dbReference type="EMBL" id="KAG9323038.1"/>
    </source>
</evidence>
<dbReference type="Proteomes" id="UP000717515">
    <property type="component" value="Unassembled WGS sequence"/>
</dbReference>
<protein>
    <submittedName>
        <fullName evidence="2">Uncharacterized protein</fullName>
    </submittedName>
</protein>
<dbReference type="GO" id="GO:0031146">
    <property type="term" value="P:SCF-dependent proteasomal ubiquitin-dependent protein catabolic process"/>
    <property type="evidence" value="ECO:0007669"/>
    <property type="project" value="TreeGrafter"/>
</dbReference>
<gene>
    <name evidence="2" type="ORF">KVV02_001693</name>
</gene>
<feature type="compositionally biased region" description="Polar residues" evidence="1">
    <location>
        <begin position="994"/>
        <end position="1011"/>
    </location>
</feature>
<comment type="caution">
    <text evidence="2">The sequence shown here is derived from an EMBL/GenBank/DDBJ whole genome shotgun (WGS) entry which is preliminary data.</text>
</comment>
<feature type="compositionally biased region" description="Basic and acidic residues" evidence="1">
    <location>
        <begin position="959"/>
        <end position="971"/>
    </location>
</feature>
<dbReference type="GO" id="GO:0019005">
    <property type="term" value="C:SCF ubiquitin ligase complex"/>
    <property type="evidence" value="ECO:0007669"/>
    <property type="project" value="TreeGrafter"/>
</dbReference>
<feature type="region of interest" description="Disordered" evidence="1">
    <location>
        <begin position="959"/>
        <end position="1026"/>
    </location>
</feature>
<sequence length="1139" mass="128516">MSRRVLLQELSLAPEEGALKELAEGFENLAQTRSNNMARKEKGAAEEYIELYTTKISHIQGWIASHKIHLQSARLLSTPSSLHHHHVEEGVDSEPPSPPTFTQLIPRFIDSYRFALIYTSGSNIPWDKDGLEDEQLLIQFLKRLPGDSLRAFSSNKFSLRNRSLSELLTSSAEHLPGLSCLSMYRNDASVVNSQLMASNWYQEDSPCVDPFTAEIDWFLQRCPVQLQTLRIAIAGFLEPMHERIAEQRRRDTRNKTPQKLARTAIKHLYLEGNLALSSQPEFLERCPNLQSLSLSCSKSSPVLHLAPMIVHCPKIEDLALSSPSRPVDDMTQCVAAFLRACAPSSTSPSFSSPPSKMERTGLKRLRLENLQATQDRILEALQLFGPTLTHLAIRNCRLPMTLRPQSTTERSPSPFSFNRILETFTQLQELDIMCTPKFIHLQPFRPRSVMLHGKFDAQHLVEDLRPLTTRNDAPGGIPHMAWACSQTLKVLRIEISGIHRAPPPCTRLPDTHVYFTNTTINSSSSTSPASFPITTTTTPAAATLWEVAGPDPEQIKEGYRLQREVCLVLGTLSSLEELCLGALNVPGDDRPPALPGLARWRGGFYSTATGIQTQCLELSLSTGLELMCGMKEMRVLKVGGLEHRIGLGEIQWMCEHWPKLEAVYGLLRVKNREQYDPDWEGKEEDDETERETVNWIRKNPKFTHKVNNAFLNDILTFAQHTPRLQVLEFEHFKFTDEYVHQLVHLIKNHPHLRRVRIDCFQRVPLRLYLWLLWSAALHLESFEIVCWPYDNHHNYDANAEAVDHDLRTGIMPPDDDDDAAAAVYDPHRINKPFRIQELDLGQCHIAMTGGGGPTLATLLRHCSRLKSLTLPDISSPLELRELSVVIHEALGDLRHLDARALEGPDRILSELLDSCAGGGIGLRRNHGGQLERCSAMTGAMLQTLLCSCSALERFESMMEHDPRLRDDDRSEPYLSEEDFGPTMEQLPKPKTDPFVTSNTRPPLTRMESNTGVDREQQSEKGKEEEEGVKGSAWACLALQALSIRMAGTQRAILPKVLGDQLCWLSELRHVRLGSTCRSNEEMIWDTGADASIRETFCRLAAMKRITFIELQGYKRQMSEANAALLEKEMQKLAIETILS</sequence>
<accession>A0A9P8A1L6</accession>
<name>A0A9P8A1L6_MORAP</name>
<dbReference type="Gene3D" id="3.80.10.10">
    <property type="entry name" value="Ribonuclease Inhibitor"/>
    <property type="match status" value="2"/>
</dbReference>
<dbReference type="EMBL" id="JAIFTL010000118">
    <property type="protein sequence ID" value="KAG9323038.1"/>
    <property type="molecule type" value="Genomic_DNA"/>
</dbReference>
<dbReference type="InterPro" id="IPR032675">
    <property type="entry name" value="LRR_dom_sf"/>
</dbReference>
<organism evidence="2 3">
    <name type="scientific">Mortierella alpina</name>
    <name type="common">Oleaginous fungus</name>
    <name type="synonym">Mortierella renispora</name>
    <dbReference type="NCBI Taxonomy" id="64518"/>
    <lineage>
        <taxon>Eukaryota</taxon>
        <taxon>Fungi</taxon>
        <taxon>Fungi incertae sedis</taxon>
        <taxon>Mucoromycota</taxon>
        <taxon>Mortierellomycotina</taxon>
        <taxon>Mortierellomycetes</taxon>
        <taxon>Mortierellales</taxon>
        <taxon>Mortierellaceae</taxon>
        <taxon>Mortierella</taxon>
    </lineage>
</organism>
<evidence type="ECO:0000313" key="3">
    <source>
        <dbReference type="Proteomes" id="UP000717515"/>
    </source>
</evidence>
<evidence type="ECO:0000256" key="1">
    <source>
        <dbReference type="SAM" id="MobiDB-lite"/>
    </source>
</evidence>
<feature type="compositionally biased region" description="Basic and acidic residues" evidence="1">
    <location>
        <begin position="1012"/>
        <end position="1023"/>
    </location>
</feature>
<dbReference type="SUPFAM" id="SSF52047">
    <property type="entry name" value="RNI-like"/>
    <property type="match status" value="1"/>
</dbReference>
<dbReference type="AlphaFoldDB" id="A0A9P8A1L6"/>
<reference evidence="2" key="1">
    <citation type="submission" date="2021-07" db="EMBL/GenBank/DDBJ databases">
        <title>Draft genome of Mortierella alpina, strain LL118, isolated from an aspen leaf litter sample.</title>
        <authorList>
            <person name="Yang S."/>
            <person name="Vinatzer B.A."/>
        </authorList>
    </citation>
    <scope>NUCLEOTIDE SEQUENCE</scope>
    <source>
        <strain evidence="2">LL118</strain>
    </source>
</reference>